<reference evidence="2 3" key="1">
    <citation type="journal article" date="2015" name="Stand. Genomic Sci.">
        <title>Genomic Encyclopedia of Bacterial and Archaeal Type Strains, Phase III: the genomes of soil and plant-associated and newly described type strains.</title>
        <authorList>
            <person name="Whitman W.B."/>
            <person name="Woyke T."/>
            <person name="Klenk H.P."/>
            <person name="Zhou Y."/>
            <person name="Lilburn T.G."/>
            <person name="Beck B.J."/>
            <person name="De Vos P."/>
            <person name="Vandamme P."/>
            <person name="Eisen J.A."/>
            <person name="Garrity G."/>
            <person name="Hugenholtz P."/>
            <person name="Kyrpides N.C."/>
        </authorList>
    </citation>
    <scope>NUCLEOTIDE SEQUENCE [LARGE SCALE GENOMIC DNA]</scope>
    <source>
        <strain evidence="2 3">CGMCC 1.10822</strain>
    </source>
</reference>
<comment type="caution">
    <text evidence="2">The sequence shown here is derived from an EMBL/GenBank/DDBJ whole genome shotgun (WGS) entry which is preliminary data.</text>
</comment>
<evidence type="ECO:0000313" key="3">
    <source>
        <dbReference type="Proteomes" id="UP000318431"/>
    </source>
</evidence>
<accession>A0A562RM14</accession>
<feature type="domain" description="Ice-binding protein C-terminal" evidence="1">
    <location>
        <begin position="214"/>
        <end position="239"/>
    </location>
</feature>
<protein>
    <submittedName>
        <fullName evidence="2">Putative secreted protein with PEP-CTERM sorting signal</fullName>
    </submittedName>
</protein>
<dbReference type="NCBIfam" id="NF038119">
    <property type="entry name" value="PEP_CTERM_MHFG"/>
    <property type="match status" value="1"/>
</dbReference>
<dbReference type="Pfam" id="PF07589">
    <property type="entry name" value="PEP-CTERM"/>
    <property type="match status" value="1"/>
</dbReference>
<keyword evidence="3" id="KW-1185">Reference proteome</keyword>
<sequence length="242" mass="25619">MSIVIAAAAAALMIQPVCSWDRPGVDRYRGTPAAALANYRDIPADDRRVLAQRISDGAADDHVQISRNGIEGSNQYDARITDMHFGANRVCRTVTRAKWSAAHRESAKVYCVNDECVIVPQVCGNVSRVRRIVTSGPSTAGASGGAPPLQVAAAPAEQAPMPMPVYSEVPSRGEELPPWARTRSSLIAPAPLPSYPGPGGGGYYGPPPAGPVSPVPEPSTWAMLLAGGAIMAARLWRRKRTD</sequence>
<organism evidence="2 3">
    <name type="scientific">Pseudoduganella lurida</name>
    <dbReference type="NCBI Taxonomy" id="1036180"/>
    <lineage>
        <taxon>Bacteria</taxon>
        <taxon>Pseudomonadati</taxon>
        <taxon>Pseudomonadota</taxon>
        <taxon>Betaproteobacteria</taxon>
        <taxon>Burkholderiales</taxon>
        <taxon>Oxalobacteraceae</taxon>
        <taxon>Telluria group</taxon>
        <taxon>Pseudoduganella</taxon>
    </lineage>
</organism>
<gene>
    <name evidence="2" type="ORF">IP91_00565</name>
</gene>
<name>A0A562RM14_9BURK</name>
<dbReference type="NCBIfam" id="TIGR02595">
    <property type="entry name" value="PEP_CTERM"/>
    <property type="match status" value="1"/>
</dbReference>
<dbReference type="EMBL" id="VLLB01000001">
    <property type="protein sequence ID" value="TWI69496.1"/>
    <property type="molecule type" value="Genomic_DNA"/>
</dbReference>
<dbReference type="RefSeq" id="WP_145647254.1">
    <property type="nucleotide sequence ID" value="NZ_VLLB01000001.1"/>
</dbReference>
<evidence type="ECO:0000259" key="1">
    <source>
        <dbReference type="Pfam" id="PF07589"/>
    </source>
</evidence>
<dbReference type="OrthoDB" id="8703356at2"/>
<proteinExistence type="predicted"/>
<dbReference type="InterPro" id="IPR013424">
    <property type="entry name" value="Ice-binding_C"/>
</dbReference>
<evidence type="ECO:0000313" key="2">
    <source>
        <dbReference type="EMBL" id="TWI69496.1"/>
    </source>
</evidence>
<dbReference type="AlphaFoldDB" id="A0A562RM14"/>
<dbReference type="Proteomes" id="UP000318431">
    <property type="component" value="Unassembled WGS sequence"/>
</dbReference>